<name>A0ABX1T4X8_9PROT</name>
<protein>
    <submittedName>
        <fullName evidence="2">Uncharacterized protein</fullName>
    </submittedName>
</protein>
<sequence length="86" mass="9302">MKPMYPQILAWLAGKTGTPDHAAHRLWRKALRDATAECAVIESPEYWQSAVGHLRASFPSISPAAAVSSGPAASTNLAARDRWQMA</sequence>
<gene>
    <name evidence="2" type="ORF">E4Q08_01515</name>
</gene>
<dbReference type="EMBL" id="SPMX01000004">
    <property type="protein sequence ID" value="NMQ04036.1"/>
    <property type="molecule type" value="Genomic_DNA"/>
</dbReference>
<comment type="caution">
    <text evidence="2">The sequence shown here is derived from an EMBL/GenBank/DDBJ whole genome shotgun (WGS) entry which is preliminary data.</text>
</comment>
<keyword evidence="3" id="KW-1185">Reference proteome</keyword>
<proteinExistence type="predicted"/>
<evidence type="ECO:0000313" key="3">
    <source>
        <dbReference type="Proteomes" id="UP000886469"/>
    </source>
</evidence>
<evidence type="ECO:0000256" key="1">
    <source>
        <dbReference type="SAM" id="MobiDB-lite"/>
    </source>
</evidence>
<evidence type="ECO:0000313" key="2">
    <source>
        <dbReference type="EMBL" id="NMQ04036.1"/>
    </source>
</evidence>
<reference evidence="2" key="1">
    <citation type="submission" date="2019-03" db="EMBL/GenBank/DDBJ databases">
        <title>Metabolic reconstructions from genomes of highly enriched 'Candidatus Accumulibacter' and 'Candidatus Competibacter' bioreactor populations.</title>
        <authorList>
            <person name="Annavajhala M.K."/>
            <person name="Welles L."/>
            <person name="Abbas B."/>
            <person name="Sorokin D."/>
            <person name="Park H."/>
            <person name="Van Loosdrecht M."/>
            <person name="Chandran K."/>
        </authorList>
    </citation>
    <scope>NUCLEOTIDE SEQUENCE</scope>
    <source>
        <strain evidence="2">SBR_L</strain>
    </source>
</reference>
<feature type="region of interest" description="Disordered" evidence="1">
    <location>
        <begin position="64"/>
        <end position="86"/>
    </location>
</feature>
<dbReference type="Proteomes" id="UP000886469">
    <property type="component" value="Unassembled WGS sequence"/>
</dbReference>
<dbReference type="RefSeq" id="WP_169069096.1">
    <property type="nucleotide sequence ID" value="NZ_JAZKUC010000001.1"/>
</dbReference>
<organism evidence="2 3">
    <name type="scientific">Candidatus Accumulibacter contiguus</name>
    <dbReference type="NCBI Taxonomy" id="2954381"/>
    <lineage>
        <taxon>Bacteria</taxon>
        <taxon>Pseudomonadati</taxon>
        <taxon>Pseudomonadota</taxon>
        <taxon>Betaproteobacteria</taxon>
        <taxon>Candidatus Accumulibacter</taxon>
    </lineage>
</organism>
<feature type="compositionally biased region" description="Low complexity" evidence="1">
    <location>
        <begin position="64"/>
        <end position="74"/>
    </location>
</feature>
<accession>A0ABX1T4X8</accession>